<reference evidence="3" key="1">
    <citation type="submission" date="2014-06" db="EMBL/GenBank/DDBJ databases">
        <title>Molecular and ecological studies on carbamate pesticide degrading bacteria isolated from agricultural soils.</title>
        <authorList>
            <person name="Kim D.-U."/>
            <person name="Ka J.-O."/>
        </authorList>
    </citation>
    <scope>NUCLEOTIDE SEQUENCE</scope>
    <source>
        <strain evidence="3">NS2</strain>
        <plasmid evidence="3">201</plasmid>
    </source>
</reference>
<feature type="compositionally biased region" description="Basic and acidic residues" evidence="1">
    <location>
        <begin position="152"/>
        <end position="179"/>
    </location>
</feature>
<feature type="region of interest" description="Disordered" evidence="1">
    <location>
        <begin position="232"/>
        <end position="259"/>
    </location>
</feature>
<sequence>MADNLTPPDAGPEPTRKRATVEMPQELETRFLRVGDKLYRSAHDKDPVATISPDRIKAKDSRALPDLIRLAKANGWTALKINGDAEFKRAAYLAAAAQGLTIEGYRPDAKTRAAAQRDQTLQAGTPKSRTQTRDVGEAESKQRASRTASQVRDSKEKPDPRTDLAERFRRQSHIDNAKDPELRRAQSHVAHAMTIAAKRFPQDEGRRNAFVDRRKEEVAVRIERGERIAGVQIRQQQDERVRSIQQSQILQRQRSPNGR</sequence>
<gene>
    <name evidence="3" type="ORF">plasmid201_228</name>
</gene>
<feature type="compositionally biased region" description="Polar residues" evidence="1">
    <location>
        <begin position="117"/>
        <end position="129"/>
    </location>
</feature>
<geneLocation type="plasmid" evidence="3">
    <name>201</name>
</geneLocation>
<feature type="region of interest" description="Disordered" evidence="1">
    <location>
        <begin position="1"/>
        <end position="22"/>
    </location>
</feature>
<protein>
    <recommendedName>
        <fullName evidence="2">Large polyvalent protein-associated domain-containing protein</fullName>
    </recommendedName>
</protein>
<organism evidence="3">
    <name type="scientific">Sphingomonas sp. NS2</name>
    <dbReference type="NCBI Taxonomy" id="908605"/>
    <lineage>
        <taxon>Bacteria</taxon>
        <taxon>Pseudomonadati</taxon>
        <taxon>Pseudomonadota</taxon>
        <taxon>Alphaproteobacteria</taxon>
        <taxon>Sphingomonadales</taxon>
        <taxon>Sphingomonadaceae</taxon>
        <taxon>Sphingomonas</taxon>
    </lineage>
</organism>
<accession>A0A0D4ZZQ3</accession>
<dbReference type="AlphaFoldDB" id="A0A0D4ZZQ3"/>
<evidence type="ECO:0000259" key="2">
    <source>
        <dbReference type="Pfam" id="PF18821"/>
    </source>
</evidence>
<name>A0A0D4ZZQ3_9SPHN</name>
<feature type="region of interest" description="Disordered" evidence="1">
    <location>
        <begin position="111"/>
        <end position="179"/>
    </location>
</feature>
<keyword evidence="3" id="KW-0614">Plasmid</keyword>
<feature type="compositionally biased region" description="Basic and acidic residues" evidence="1">
    <location>
        <begin position="131"/>
        <end position="142"/>
    </location>
</feature>
<proteinExistence type="predicted"/>
<feature type="compositionally biased region" description="Low complexity" evidence="1">
    <location>
        <begin position="243"/>
        <end position="259"/>
    </location>
</feature>
<dbReference type="InterPro" id="IPR040677">
    <property type="entry name" value="LPD7"/>
</dbReference>
<evidence type="ECO:0000256" key="1">
    <source>
        <dbReference type="SAM" id="MobiDB-lite"/>
    </source>
</evidence>
<dbReference type="EMBL" id="KM017070">
    <property type="protein sequence ID" value="AJW29416.1"/>
    <property type="molecule type" value="Genomic_DNA"/>
</dbReference>
<dbReference type="Pfam" id="PF18821">
    <property type="entry name" value="LPD7"/>
    <property type="match status" value="1"/>
</dbReference>
<feature type="domain" description="Large polyvalent protein-associated" evidence="2">
    <location>
        <begin position="27"/>
        <end position="116"/>
    </location>
</feature>
<evidence type="ECO:0000313" key="3">
    <source>
        <dbReference type="EMBL" id="AJW29416.1"/>
    </source>
</evidence>